<evidence type="ECO:0000313" key="7">
    <source>
        <dbReference type="EMBL" id="SQB65652.1"/>
    </source>
</evidence>
<organism evidence="7 8">
    <name type="scientific">Mobiluncus curtisii</name>
    <dbReference type="NCBI Taxonomy" id="2051"/>
    <lineage>
        <taxon>Bacteria</taxon>
        <taxon>Bacillati</taxon>
        <taxon>Actinomycetota</taxon>
        <taxon>Actinomycetes</taxon>
        <taxon>Actinomycetales</taxon>
        <taxon>Actinomycetaceae</taxon>
        <taxon>Mobiluncus</taxon>
    </lineage>
</organism>
<evidence type="ECO:0000256" key="1">
    <source>
        <dbReference type="ARBA" id="ARBA00007074"/>
    </source>
</evidence>
<dbReference type="AlphaFoldDB" id="A0A2X2YCW0"/>
<dbReference type="InterPro" id="IPR038765">
    <property type="entry name" value="Papain-like_cys_pep_sf"/>
</dbReference>
<dbReference type="RefSeq" id="WP_013189005.1">
    <property type="nucleotide sequence ID" value="NZ_CP068112.1"/>
</dbReference>
<evidence type="ECO:0000256" key="5">
    <source>
        <dbReference type="SAM" id="MobiDB-lite"/>
    </source>
</evidence>
<proteinExistence type="inferred from homology"/>
<dbReference type="InterPro" id="IPR051794">
    <property type="entry name" value="PG_Endopeptidase_C40"/>
</dbReference>
<dbReference type="GO" id="GO:0008234">
    <property type="term" value="F:cysteine-type peptidase activity"/>
    <property type="evidence" value="ECO:0007669"/>
    <property type="project" value="UniProtKB-KW"/>
</dbReference>
<keyword evidence="4" id="KW-0788">Thiol protease</keyword>
<evidence type="ECO:0000256" key="4">
    <source>
        <dbReference type="ARBA" id="ARBA00022807"/>
    </source>
</evidence>
<evidence type="ECO:0000256" key="3">
    <source>
        <dbReference type="ARBA" id="ARBA00022801"/>
    </source>
</evidence>
<accession>A0A2X2YCW0</accession>
<evidence type="ECO:0000313" key="8">
    <source>
        <dbReference type="Proteomes" id="UP000250245"/>
    </source>
</evidence>
<sequence>MSLASVQSRISAIQDMINALNNHGRPPVSLTESGAAGSASKTSGTSGDFSAKLASQISAANKSTPTRVSGKGEIQGVPGTAEAFVEKVRSYIGVPYVWGGTDPAKGLDCSGLVQTAARQVGVTLPRVTYDQQHSGVEVDGIKNAKPGDLLITRNSGHVAVYVGNGKAIHAPRPGKTVTEINVSDLGPIVTIRRVMRSAGDAPGAAPVANPRPAPHPAVAPRRPSAGTPSPVPAVRENPAAPSHGSATTPGAAGSGLASLLGALDNTSLPQNNAVPGAANPGAANPGNSSADLAAALVGALSGAGAGTAGANPLASLLGTANSNNSYSSTLLSQFLGGSSLYGANAAGGLGALIGNQGTMGANASLSNTASSLSALGALRSSLGV</sequence>
<dbReference type="Proteomes" id="UP000250245">
    <property type="component" value="Unassembled WGS sequence"/>
</dbReference>
<dbReference type="GeneID" id="55565008"/>
<dbReference type="Gene3D" id="3.90.1720.10">
    <property type="entry name" value="endopeptidase domain like (from Nostoc punctiforme)"/>
    <property type="match status" value="1"/>
</dbReference>
<dbReference type="PROSITE" id="PS51935">
    <property type="entry name" value="NLPC_P60"/>
    <property type="match status" value="1"/>
</dbReference>
<feature type="region of interest" description="Disordered" evidence="5">
    <location>
        <begin position="24"/>
        <end position="47"/>
    </location>
</feature>
<keyword evidence="2" id="KW-0645">Protease</keyword>
<dbReference type="InterPro" id="IPR000064">
    <property type="entry name" value="NLP_P60_dom"/>
</dbReference>
<dbReference type="PANTHER" id="PTHR47359:SF3">
    <property type="entry name" value="NLP_P60 DOMAIN-CONTAINING PROTEIN-RELATED"/>
    <property type="match status" value="1"/>
</dbReference>
<gene>
    <name evidence="7" type="primary">pgdS</name>
    <name evidence="7" type="ORF">NCTC11820_01722</name>
</gene>
<protein>
    <submittedName>
        <fullName evidence="7">Gamma-DL-glutamyl hydrolase</fullName>
        <ecNumber evidence="7">3.4.19.-</ecNumber>
    </submittedName>
</protein>
<reference evidence="7 8" key="1">
    <citation type="submission" date="2018-06" db="EMBL/GenBank/DDBJ databases">
        <authorList>
            <consortium name="Pathogen Informatics"/>
            <person name="Doyle S."/>
        </authorList>
    </citation>
    <scope>NUCLEOTIDE SEQUENCE [LARGE SCALE GENOMIC DNA]</scope>
    <source>
        <strain evidence="7 8">NCTC11820</strain>
    </source>
</reference>
<dbReference type="Pfam" id="PF00877">
    <property type="entry name" value="NLPC_P60"/>
    <property type="match status" value="1"/>
</dbReference>
<comment type="similarity">
    <text evidence="1">Belongs to the peptidase C40 family.</text>
</comment>
<feature type="domain" description="NlpC/P60" evidence="6">
    <location>
        <begin position="78"/>
        <end position="195"/>
    </location>
</feature>
<dbReference type="EMBL" id="UASJ01000001">
    <property type="protein sequence ID" value="SQB65652.1"/>
    <property type="molecule type" value="Genomic_DNA"/>
</dbReference>
<keyword evidence="3 7" id="KW-0378">Hydrolase</keyword>
<feature type="region of interest" description="Disordered" evidence="5">
    <location>
        <begin position="200"/>
        <end position="253"/>
    </location>
</feature>
<dbReference type="GO" id="GO:0006508">
    <property type="term" value="P:proteolysis"/>
    <property type="evidence" value="ECO:0007669"/>
    <property type="project" value="UniProtKB-KW"/>
</dbReference>
<feature type="compositionally biased region" description="Low complexity" evidence="5">
    <location>
        <begin position="31"/>
        <end position="47"/>
    </location>
</feature>
<dbReference type="EC" id="3.4.19.-" evidence="7"/>
<evidence type="ECO:0000256" key="2">
    <source>
        <dbReference type="ARBA" id="ARBA00022670"/>
    </source>
</evidence>
<name>A0A2X2YCW0_9ACTO</name>
<dbReference type="SUPFAM" id="SSF54001">
    <property type="entry name" value="Cysteine proteinases"/>
    <property type="match status" value="1"/>
</dbReference>
<dbReference type="PANTHER" id="PTHR47359">
    <property type="entry name" value="PEPTIDOGLYCAN DL-ENDOPEPTIDASE CWLO"/>
    <property type="match status" value="1"/>
</dbReference>
<evidence type="ECO:0000259" key="6">
    <source>
        <dbReference type="PROSITE" id="PS51935"/>
    </source>
</evidence>